<reference evidence="2" key="1">
    <citation type="submission" date="2018-05" db="EMBL/GenBank/DDBJ databases">
        <authorList>
            <person name="Lanie J.A."/>
            <person name="Ng W.-L."/>
            <person name="Kazmierczak K.M."/>
            <person name="Andrzejewski T.M."/>
            <person name="Davidsen T.M."/>
            <person name="Wayne K.J."/>
            <person name="Tettelin H."/>
            <person name="Glass J.I."/>
            <person name="Rusch D."/>
            <person name="Podicherti R."/>
            <person name="Tsui H.-C.T."/>
            <person name="Winkler M.E."/>
        </authorList>
    </citation>
    <scope>NUCLEOTIDE SEQUENCE</scope>
</reference>
<gene>
    <name evidence="2" type="ORF">METZ01_LOCUS443535</name>
</gene>
<protein>
    <submittedName>
        <fullName evidence="2">Uncharacterized protein</fullName>
    </submittedName>
</protein>
<feature type="region of interest" description="Disordered" evidence="1">
    <location>
        <begin position="1"/>
        <end position="31"/>
    </location>
</feature>
<evidence type="ECO:0000256" key="1">
    <source>
        <dbReference type="SAM" id="MobiDB-lite"/>
    </source>
</evidence>
<sequence>MGAATWIVAQPTWAQSPGTTQDPWVAPRTPDGQPDIQGVWTNFDSTPFEAPSEIDIGRLAPLAKWFPGANQPPRHPNPEQPTVVREVSGFADGPNRAPRNTRRRSMVVDPPSGRIPVREEAVGMRNQRLIHLTDTWMNHTPWERCITRGVPGGIFPPGYGAGYRILQTDGYVVILYEMIHDARIIPLDGRPHLDNSIRAWNGDSRGRWEGNTLVVEVTNYNDKGT</sequence>
<proteinExistence type="predicted"/>
<organism evidence="2">
    <name type="scientific">marine metagenome</name>
    <dbReference type="NCBI Taxonomy" id="408172"/>
    <lineage>
        <taxon>unclassified sequences</taxon>
        <taxon>metagenomes</taxon>
        <taxon>ecological metagenomes</taxon>
    </lineage>
</organism>
<dbReference type="AlphaFoldDB" id="A0A382Z5A6"/>
<feature type="non-terminal residue" evidence="2">
    <location>
        <position position="225"/>
    </location>
</feature>
<dbReference type="EMBL" id="UINC01181140">
    <property type="protein sequence ID" value="SVD90681.1"/>
    <property type="molecule type" value="Genomic_DNA"/>
</dbReference>
<accession>A0A382Z5A6</accession>
<feature type="compositionally biased region" description="Polar residues" evidence="1">
    <location>
        <begin position="12"/>
        <end position="22"/>
    </location>
</feature>
<feature type="region of interest" description="Disordered" evidence="1">
    <location>
        <begin position="89"/>
        <end position="114"/>
    </location>
</feature>
<evidence type="ECO:0000313" key="2">
    <source>
        <dbReference type="EMBL" id="SVD90681.1"/>
    </source>
</evidence>
<name>A0A382Z5A6_9ZZZZ</name>